<proteinExistence type="predicted"/>
<keyword evidence="3" id="KW-1185">Reference proteome</keyword>
<gene>
    <name evidence="2" type="ORF">HF519_16310</name>
</gene>
<comment type="caution">
    <text evidence="2">The sequence shown here is derived from an EMBL/GenBank/DDBJ whole genome shotgun (WGS) entry which is preliminary data.</text>
</comment>
<protein>
    <submittedName>
        <fullName evidence="2">Uncharacterized protein</fullName>
    </submittedName>
</protein>
<accession>A0A848DKM9</accession>
<evidence type="ECO:0000313" key="3">
    <source>
        <dbReference type="Proteomes" id="UP000586918"/>
    </source>
</evidence>
<reference evidence="2 3" key="1">
    <citation type="submission" date="2020-04" db="EMBL/GenBank/DDBJ databases">
        <authorList>
            <person name="Klaysubun C."/>
            <person name="Duangmal K."/>
            <person name="Lipun K."/>
        </authorList>
    </citation>
    <scope>NUCLEOTIDE SEQUENCE [LARGE SCALE GENOMIC DNA]</scope>
    <source>
        <strain evidence="2 3">DSM 45300</strain>
    </source>
</reference>
<name>A0A848DKM9_9PSEU</name>
<evidence type="ECO:0000256" key="1">
    <source>
        <dbReference type="SAM" id="MobiDB-lite"/>
    </source>
</evidence>
<dbReference type="EMBL" id="JAAXKZ010000058">
    <property type="protein sequence ID" value="NMH93109.1"/>
    <property type="molecule type" value="Genomic_DNA"/>
</dbReference>
<dbReference type="Proteomes" id="UP000586918">
    <property type="component" value="Unassembled WGS sequence"/>
</dbReference>
<evidence type="ECO:0000313" key="2">
    <source>
        <dbReference type="EMBL" id="NMH93109.1"/>
    </source>
</evidence>
<feature type="non-terminal residue" evidence="2">
    <location>
        <position position="223"/>
    </location>
</feature>
<sequence>MTGPATPLLTTHDLLLALAGRVDDDLLASSRELIAIGEDGQALELLTATLIADRAILPPHVREAVVAAGRNLRIELDAEQALPRATHEEGIPHAFHGDAGQPARSARIAEVLTGPAARQLGNCRTWLSWRLTPAGSAPGPLPHPVVLVEIGPDAHTVAEVLAYQLAATLDRAGAPSSVETFPAGAVLPGYHVEALRSARPIGEDGAPARPGRDAVAPRRGAGI</sequence>
<organism evidence="2 3">
    <name type="scientific">Pseudonocardia bannensis</name>
    <dbReference type="NCBI Taxonomy" id="630973"/>
    <lineage>
        <taxon>Bacteria</taxon>
        <taxon>Bacillati</taxon>
        <taxon>Actinomycetota</taxon>
        <taxon>Actinomycetes</taxon>
        <taxon>Pseudonocardiales</taxon>
        <taxon>Pseudonocardiaceae</taxon>
        <taxon>Pseudonocardia</taxon>
    </lineage>
</organism>
<feature type="region of interest" description="Disordered" evidence="1">
    <location>
        <begin position="201"/>
        <end position="223"/>
    </location>
</feature>
<dbReference type="AlphaFoldDB" id="A0A848DKM9"/>